<dbReference type="PANTHER" id="PTHR36427">
    <property type="entry name" value="54S RIBOSOMAL PROTEIN L1, MITOCHONDRIAL"/>
    <property type="match status" value="1"/>
</dbReference>
<dbReference type="InterPro" id="IPR001752">
    <property type="entry name" value="Kinesin_motor_dom"/>
</dbReference>
<dbReference type="PROSITE" id="PS50067">
    <property type="entry name" value="KINESIN_MOTOR_2"/>
    <property type="match status" value="1"/>
</dbReference>
<feature type="compositionally biased region" description="Basic and acidic residues" evidence="5">
    <location>
        <begin position="623"/>
        <end position="636"/>
    </location>
</feature>
<feature type="region of interest" description="Disordered" evidence="5">
    <location>
        <begin position="621"/>
        <end position="641"/>
    </location>
</feature>
<dbReference type="InterPro" id="IPR028364">
    <property type="entry name" value="Ribosomal_uL1/biogenesis"/>
</dbReference>
<evidence type="ECO:0000256" key="3">
    <source>
        <dbReference type="ARBA" id="ARBA00023274"/>
    </source>
</evidence>
<dbReference type="InterPro" id="IPR027417">
    <property type="entry name" value="P-loop_NTPase"/>
</dbReference>
<dbReference type="SUPFAM" id="SSF52540">
    <property type="entry name" value="P-loop containing nucleoside triphosphate hydrolases"/>
    <property type="match status" value="1"/>
</dbReference>
<dbReference type="SUPFAM" id="SSF56808">
    <property type="entry name" value="Ribosomal protein L1"/>
    <property type="match status" value="1"/>
</dbReference>
<organism evidence="7">
    <name type="scientific">Cladocopium goreaui</name>
    <dbReference type="NCBI Taxonomy" id="2562237"/>
    <lineage>
        <taxon>Eukaryota</taxon>
        <taxon>Sar</taxon>
        <taxon>Alveolata</taxon>
        <taxon>Dinophyceae</taxon>
        <taxon>Suessiales</taxon>
        <taxon>Symbiodiniaceae</taxon>
        <taxon>Cladocopium</taxon>
    </lineage>
</organism>
<gene>
    <name evidence="7" type="ORF">C1SCF055_LOCUS21554</name>
</gene>
<dbReference type="InterPro" id="IPR016095">
    <property type="entry name" value="Ribosomal_uL1_3-a/b-sand"/>
</dbReference>
<dbReference type="GO" id="GO:0005840">
    <property type="term" value="C:ribosome"/>
    <property type="evidence" value="ECO:0007669"/>
    <property type="project" value="UniProtKB-KW"/>
</dbReference>
<evidence type="ECO:0000313" key="10">
    <source>
        <dbReference type="Proteomes" id="UP001152797"/>
    </source>
</evidence>
<keyword evidence="2" id="KW-0689">Ribosomal protein</keyword>
<dbReference type="Pfam" id="PF00687">
    <property type="entry name" value="Ribosomal_L1"/>
    <property type="match status" value="1"/>
</dbReference>
<comment type="similarity">
    <text evidence="1">Belongs to the universal ribosomal protein uL1 family.</text>
</comment>
<dbReference type="AlphaFoldDB" id="A0A9P1CNL2"/>
<dbReference type="GO" id="GO:0005524">
    <property type="term" value="F:ATP binding"/>
    <property type="evidence" value="ECO:0007669"/>
    <property type="project" value="InterPro"/>
</dbReference>
<comment type="caution">
    <text evidence="7">The sequence shown here is derived from an EMBL/GenBank/DDBJ whole genome shotgun (WGS) entry which is preliminary data.</text>
</comment>
<dbReference type="SMART" id="SM00129">
    <property type="entry name" value="KISc"/>
    <property type="match status" value="1"/>
</dbReference>
<comment type="similarity">
    <text evidence="4">Belongs to the TRAFAC class myosin-kinesin ATPase superfamily. Kinesin family.</text>
</comment>
<accession>A0A9P1CNL2</accession>
<dbReference type="EMBL" id="CAMXCT010002013">
    <property type="protein sequence ID" value="CAI3994944.1"/>
    <property type="molecule type" value="Genomic_DNA"/>
</dbReference>
<dbReference type="EMBL" id="CAMXCT030002013">
    <property type="protein sequence ID" value="CAL4782256.1"/>
    <property type="molecule type" value="Genomic_DNA"/>
</dbReference>
<keyword evidence="10" id="KW-1185">Reference proteome</keyword>
<dbReference type="OrthoDB" id="3176171at2759"/>
<dbReference type="GO" id="GO:0007018">
    <property type="term" value="P:microtubule-based movement"/>
    <property type="evidence" value="ECO:0007669"/>
    <property type="project" value="InterPro"/>
</dbReference>
<keyword evidence="3" id="KW-0687">Ribonucleoprotein</keyword>
<reference evidence="7" key="1">
    <citation type="submission" date="2022-10" db="EMBL/GenBank/DDBJ databases">
        <authorList>
            <person name="Chen Y."/>
            <person name="Dougan E. K."/>
            <person name="Chan C."/>
            <person name="Rhodes N."/>
            <person name="Thang M."/>
        </authorList>
    </citation>
    <scope>NUCLEOTIDE SEQUENCE</scope>
</reference>
<evidence type="ECO:0000259" key="6">
    <source>
        <dbReference type="PROSITE" id="PS50067"/>
    </source>
</evidence>
<evidence type="ECO:0000313" key="7">
    <source>
        <dbReference type="EMBL" id="CAI3994944.1"/>
    </source>
</evidence>
<dbReference type="Gene3D" id="3.40.850.10">
    <property type="entry name" value="Kinesin motor domain"/>
    <property type="match status" value="1"/>
</dbReference>
<evidence type="ECO:0000313" key="8">
    <source>
        <dbReference type="EMBL" id="CAL1148319.1"/>
    </source>
</evidence>
<dbReference type="Proteomes" id="UP001152797">
    <property type="component" value="Unassembled WGS sequence"/>
</dbReference>
<dbReference type="Gene3D" id="3.30.190.20">
    <property type="match status" value="1"/>
</dbReference>
<evidence type="ECO:0000256" key="2">
    <source>
        <dbReference type="ARBA" id="ARBA00022980"/>
    </source>
</evidence>
<dbReference type="InterPro" id="IPR036961">
    <property type="entry name" value="Kinesin_motor_dom_sf"/>
</dbReference>
<dbReference type="EMBL" id="CAMXCT020002013">
    <property type="protein sequence ID" value="CAL1148319.1"/>
    <property type="molecule type" value="Genomic_DNA"/>
</dbReference>
<dbReference type="GO" id="GO:0008017">
    <property type="term" value="F:microtubule binding"/>
    <property type="evidence" value="ECO:0007669"/>
    <property type="project" value="InterPro"/>
</dbReference>
<protein>
    <submittedName>
        <fullName evidence="9">Kinesin-II 95 kDa subunit</fullName>
    </submittedName>
</protein>
<dbReference type="FunFam" id="3.40.50.790:FF:000001">
    <property type="entry name" value="50S ribosomal protein L1"/>
    <property type="match status" value="1"/>
</dbReference>
<dbReference type="PRINTS" id="PR00380">
    <property type="entry name" value="KINESINHEAVY"/>
</dbReference>
<comment type="caution">
    <text evidence="4">Lacks conserved residue(s) required for the propagation of feature annotation.</text>
</comment>
<name>A0A9P1CNL2_9DINO</name>
<feature type="domain" description="Kinesin motor" evidence="6">
    <location>
        <begin position="249"/>
        <end position="398"/>
    </location>
</feature>
<dbReference type="PANTHER" id="PTHR36427:SF3">
    <property type="entry name" value="LARGE RIBOSOMAL SUBUNIT PROTEIN UL1M"/>
    <property type="match status" value="1"/>
</dbReference>
<evidence type="ECO:0000256" key="1">
    <source>
        <dbReference type="ARBA" id="ARBA00010531"/>
    </source>
</evidence>
<evidence type="ECO:0000313" key="9">
    <source>
        <dbReference type="EMBL" id="CAL4782256.1"/>
    </source>
</evidence>
<sequence length="921" mass="101028">MASAGMDRRRKFDFLDAAAATAAAAEAAPVRLGGELVDVGAAARPLRGPGRMEPAERMRAAERSLKALQGTLTSSTNADDAESRVHVFAEALPEDVAKVGPMHVDDGGALVMSSVLLSEGKLHLVQERQRFGEPLGSLEVKGKCRAFDLDCVVSLLLNESRPDAEAAEVWHAAAISYGATGVGKTFWQQKLQHTVGRKLLNKESPEEPLEISMVEVMDTCTDLLAPPESSNVKLQSGAGSLISCLPFYPIHSASDLDRHLATASAQRASTATEQSPKSSRTHLVVVLRSRGCQVMLVDLAGSERASDRQKHGTKLLEEAKAINWSLACLHECVRCVAEKATCHVPLRRTPITRLLEGVLIPQGPQGSRVIWMAHVHPSSQQMAHSLHTFMAGDILKAALAQQRRSKTWSEVPPKSWTKEQLSRWLADSFPSLPPDAFAWADGASFAHEWERDLVARSELAGASKDDALRAYKDFHRISHGNNPVCIVVSPVRWARLKRIFSSAWLLPGSLNRSKMEVRAPGTPLTALNVQPRAHVGISGVTAPKLNVQDDLLGSNTWMCAAIILGAAVAIRTLGRGALVKGLKRNQRSSKRIYMGVKGGMRNPYWYGGEESPRAPSWLPGYVPEEKDGETLPKPDEGSEPPASLPKFVNLEWWQSQPAAIKTRSPSYWRRLFNDAGERRFERFKPYSLPEAIDIIFAGYEGDWHDKDDTFELKLKMALDSKYPDQQIRTKVQLPNGLGKEQRVAVFCAPEQEKEMLDMGASIAGKTLQDQIQAEEFEFDVLITKPASMPALAKLGKILGKRRLMPSPKSGTVVSDIEGAIKEWKKGGTLELRSGARMVISVPFGKQSQGKEKLLENLRSLLQQLADKAPEGAKKQKDFFSKMHIQSHGGPSIVIDSAEWPSHGYVAPKQEDSNIPLALRMA</sequence>
<evidence type="ECO:0000256" key="5">
    <source>
        <dbReference type="SAM" id="MobiDB-lite"/>
    </source>
</evidence>
<dbReference type="Gene3D" id="3.40.50.790">
    <property type="match status" value="1"/>
</dbReference>
<dbReference type="Pfam" id="PF00225">
    <property type="entry name" value="Kinesin"/>
    <property type="match status" value="1"/>
</dbReference>
<dbReference type="InterPro" id="IPR023674">
    <property type="entry name" value="Ribosomal_uL1-like"/>
</dbReference>
<dbReference type="GO" id="GO:1990904">
    <property type="term" value="C:ribonucleoprotein complex"/>
    <property type="evidence" value="ECO:0007669"/>
    <property type="project" value="UniProtKB-KW"/>
</dbReference>
<dbReference type="CDD" id="cd00403">
    <property type="entry name" value="Ribosomal_L1"/>
    <property type="match status" value="1"/>
</dbReference>
<dbReference type="GO" id="GO:0003777">
    <property type="term" value="F:microtubule motor activity"/>
    <property type="evidence" value="ECO:0007669"/>
    <property type="project" value="InterPro"/>
</dbReference>
<proteinExistence type="inferred from homology"/>
<reference evidence="8" key="2">
    <citation type="submission" date="2024-04" db="EMBL/GenBank/DDBJ databases">
        <authorList>
            <person name="Chen Y."/>
            <person name="Shah S."/>
            <person name="Dougan E. K."/>
            <person name="Thang M."/>
            <person name="Chan C."/>
        </authorList>
    </citation>
    <scope>NUCLEOTIDE SEQUENCE [LARGE SCALE GENOMIC DNA]</scope>
</reference>
<evidence type="ECO:0000256" key="4">
    <source>
        <dbReference type="PROSITE-ProRule" id="PRU00283"/>
    </source>
</evidence>